<reference evidence="2" key="2">
    <citation type="submission" date="2021-01" db="UniProtKB">
        <authorList>
            <consortium name="EnsemblPlants"/>
        </authorList>
    </citation>
    <scope>IDENTIFICATION</scope>
</reference>
<feature type="domain" description="OTU1-like C-terminal C2H2-type zinc finger" evidence="1">
    <location>
        <begin position="168"/>
        <end position="202"/>
    </location>
</feature>
<dbReference type="Proteomes" id="UP000594261">
    <property type="component" value="Chromosome 8"/>
</dbReference>
<sequence>MDDCQVQRLGSRHLGNIELYRAYAVRTFSRFEHYSLLAQQNIRLSFAKKMCDIYGVSSYAVTPFSNPCSTDCFSNADSPFAQITLGCIASTTAVESVGPLDRKSASSHNPLPKSASSHNPLMVFHWSQLDAFAWKKLVLQSPLVSHKFVDQQTVKIILKLKRRFTDTANFTLRCGVCQIGVIGQKEAVEHAQATGHVNFQEYR</sequence>
<dbReference type="InterPro" id="IPR057766">
    <property type="entry name" value="Znf-C2H2_OTU1-like_C"/>
</dbReference>
<proteinExistence type="predicted"/>
<reference evidence="2 3" key="1">
    <citation type="journal article" date="2016" name="G3 (Bethesda)">
        <title>First Draft Assembly and Annotation of the Genome of a California Endemic Oak Quercus lobata Nee (Fagaceae).</title>
        <authorList>
            <person name="Sork V.L."/>
            <person name="Fitz-Gibbon S.T."/>
            <person name="Puiu D."/>
            <person name="Crepeau M."/>
            <person name="Gugger P.F."/>
            <person name="Sherman R."/>
            <person name="Stevens K."/>
            <person name="Langley C.H."/>
            <person name="Pellegrini M."/>
            <person name="Salzberg S.L."/>
        </authorList>
    </citation>
    <scope>NUCLEOTIDE SEQUENCE [LARGE SCALE GENOMIC DNA]</scope>
    <source>
        <strain evidence="2 3">cv. SW786</strain>
    </source>
</reference>
<evidence type="ECO:0000259" key="1">
    <source>
        <dbReference type="Pfam" id="PF24560"/>
    </source>
</evidence>
<dbReference type="Gramene" id="QL08p010315:mrna">
    <property type="protein sequence ID" value="QL08p010315:mrna"/>
    <property type="gene ID" value="QL08p010315"/>
</dbReference>
<evidence type="ECO:0000313" key="3">
    <source>
        <dbReference type="Proteomes" id="UP000594261"/>
    </source>
</evidence>
<dbReference type="InParanoid" id="A0A7N2M8F0"/>
<accession>A0A7N2M8F0</accession>
<keyword evidence="3" id="KW-1185">Reference proteome</keyword>
<dbReference type="EMBL" id="LRBV02000008">
    <property type="status" value="NOT_ANNOTATED_CDS"/>
    <property type="molecule type" value="Genomic_DNA"/>
</dbReference>
<protein>
    <recommendedName>
        <fullName evidence="1">OTU1-like C-terminal C2H2-type zinc finger domain-containing protein</fullName>
    </recommendedName>
</protein>
<evidence type="ECO:0000313" key="2">
    <source>
        <dbReference type="EnsemblPlants" id="QL08p010315:mrna"/>
    </source>
</evidence>
<dbReference type="EnsemblPlants" id="QL08p010315:mrna">
    <property type="protein sequence ID" value="QL08p010315:mrna"/>
    <property type="gene ID" value="QL08p010315"/>
</dbReference>
<organism evidence="2 3">
    <name type="scientific">Quercus lobata</name>
    <name type="common">Valley oak</name>
    <dbReference type="NCBI Taxonomy" id="97700"/>
    <lineage>
        <taxon>Eukaryota</taxon>
        <taxon>Viridiplantae</taxon>
        <taxon>Streptophyta</taxon>
        <taxon>Embryophyta</taxon>
        <taxon>Tracheophyta</taxon>
        <taxon>Spermatophyta</taxon>
        <taxon>Magnoliopsida</taxon>
        <taxon>eudicotyledons</taxon>
        <taxon>Gunneridae</taxon>
        <taxon>Pentapetalae</taxon>
        <taxon>rosids</taxon>
        <taxon>fabids</taxon>
        <taxon>Fagales</taxon>
        <taxon>Fagaceae</taxon>
        <taxon>Quercus</taxon>
    </lineage>
</organism>
<name>A0A7N2M8F0_QUELO</name>
<dbReference type="AlphaFoldDB" id="A0A7N2M8F0"/>
<dbReference type="Pfam" id="PF24560">
    <property type="entry name" value="zf-C2H2_OTU1_C"/>
    <property type="match status" value="1"/>
</dbReference>